<dbReference type="AlphaFoldDB" id="A0A6I4SS27"/>
<proteinExistence type="predicted"/>
<comment type="caution">
    <text evidence="2">The sequence shown here is derived from an EMBL/GenBank/DDBJ whole genome shotgun (WGS) entry which is preliminary data.</text>
</comment>
<gene>
    <name evidence="2" type="ORF">GRI89_04110</name>
</gene>
<dbReference type="EMBL" id="WTYM01000030">
    <property type="protein sequence ID" value="MXO58724.1"/>
    <property type="molecule type" value="Genomic_DNA"/>
</dbReference>
<sequence>MSHRYKKSAPSTHMHRHFAVVTVVATGLLAIFADGHNAEALAQKVEEQKVQHEVKAEAPKKVVTPPQQPGGVWGSSTRQDFVSNSAGSIFARSGLMASDRSLRSAGYGSDYLSQFKPDERTGLAQAAADNIAGVESQQASIEAASRARSGSAGRE</sequence>
<accession>A0A6I4SS27</accession>
<evidence type="ECO:0000256" key="1">
    <source>
        <dbReference type="SAM" id="MobiDB-lite"/>
    </source>
</evidence>
<evidence type="ECO:0000313" key="3">
    <source>
        <dbReference type="Proteomes" id="UP000433652"/>
    </source>
</evidence>
<dbReference type="RefSeq" id="WP_159792473.1">
    <property type="nucleotide sequence ID" value="NZ_WTYM01000030.1"/>
</dbReference>
<protein>
    <submittedName>
        <fullName evidence="2">Uncharacterized protein</fullName>
    </submittedName>
</protein>
<feature type="compositionally biased region" description="Low complexity" evidence="1">
    <location>
        <begin position="135"/>
        <end position="155"/>
    </location>
</feature>
<reference evidence="2 3" key="1">
    <citation type="submission" date="2019-12" db="EMBL/GenBank/DDBJ databases">
        <title>Genomic-based taxomic classification of the family Erythrobacteraceae.</title>
        <authorList>
            <person name="Xu L."/>
        </authorList>
    </citation>
    <scope>NUCLEOTIDE SEQUENCE [LARGE SCALE GENOMIC DNA]</scope>
    <source>
        <strain evidence="2 3">MCCC 1K01500</strain>
    </source>
</reference>
<organism evidence="2 3">
    <name type="scientific">Croceibacterium salegens</name>
    <dbReference type="NCBI Taxonomy" id="1737568"/>
    <lineage>
        <taxon>Bacteria</taxon>
        <taxon>Pseudomonadati</taxon>
        <taxon>Pseudomonadota</taxon>
        <taxon>Alphaproteobacteria</taxon>
        <taxon>Sphingomonadales</taxon>
        <taxon>Erythrobacteraceae</taxon>
        <taxon>Croceibacterium</taxon>
    </lineage>
</organism>
<feature type="region of interest" description="Disordered" evidence="1">
    <location>
        <begin position="134"/>
        <end position="155"/>
    </location>
</feature>
<evidence type="ECO:0000313" key="2">
    <source>
        <dbReference type="EMBL" id="MXO58724.1"/>
    </source>
</evidence>
<dbReference type="Proteomes" id="UP000433652">
    <property type="component" value="Unassembled WGS sequence"/>
</dbReference>
<feature type="region of interest" description="Disordered" evidence="1">
    <location>
        <begin position="53"/>
        <end position="79"/>
    </location>
</feature>
<name>A0A6I4SS27_9SPHN</name>
<keyword evidence="3" id="KW-1185">Reference proteome</keyword>